<dbReference type="RefSeq" id="WP_344890178.1">
    <property type="nucleotide sequence ID" value="NZ_BAABAS010000004.1"/>
</dbReference>
<comment type="caution">
    <text evidence="2">The sequence shown here is derived from an EMBL/GenBank/DDBJ whole genome shotgun (WGS) entry which is preliminary data.</text>
</comment>
<organism evidence="2 3">
    <name type="scientific">Actinomadura meridiana</name>
    <dbReference type="NCBI Taxonomy" id="559626"/>
    <lineage>
        <taxon>Bacteria</taxon>
        <taxon>Bacillati</taxon>
        <taxon>Actinomycetota</taxon>
        <taxon>Actinomycetes</taxon>
        <taxon>Streptosporangiales</taxon>
        <taxon>Thermomonosporaceae</taxon>
        <taxon>Actinomadura</taxon>
    </lineage>
</organism>
<evidence type="ECO:0000256" key="1">
    <source>
        <dbReference type="SAM" id="MobiDB-lite"/>
    </source>
</evidence>
<sequence length="136" mass="14618">MTSVRGLRQRARVRAGALARGTFPIYLGDRTCLRCWAITGQVSNHVYAVYRRGGALRCGCGGRLWPTHDTYLLSILTSAAITSAAEDQLTQLLTLDANRFYPDEPAGLDLIRNRTGGTPGQGGTAAHDDDLGSQPS</sequence>
<evidence type="ECO:0000313" key="2">
    <source>
        <dbReference type="EMBL" id="GAA4225936.1"/>
    </source>
</evidence>
<proteinExistence type="predicted"/>
<gene>
    <name evidence="2" type="ORF">GCM10022254_09130</name>
</gene>
<evidence type="ECO:0000313" key="3">
    <source>
        <dbReference type="Proteomes" id="UP001501710"/>
    </source>
</evidence>
<dbReference type="Proteomes" id="UP001501710">
    <property type="component" value="Unassembled WGS sequence"/>
</dbReference>
<feature type="region of interest" description="Disordered" evidence="1">
    <location>
        <begin position="106"/>
        <end position="136"/>
    </location>
</feature>
<protein>
    <submittedName>
        <fullName evidence="2">Uncharacterized protein</fullName>
    </submittedName>
</protein>
<accession>A0ABP8BTW7</accession>
<reference evidence="3" key="1">
    <citation type="journal article" date="2019" name="Int. J. Syst. Evol. Microbiol.">
        <title>The Global Catalogue of Microorganisms (GCM) 10K type strain sequencing project: providing services to taxonomists for standard genome sequencing and annotation.</title>
        <authorList>
            <consortium name="The Broad Institute Genomics Platform"/>
            <consortium name="The Broad Institute Genome Sequencing Center for Infectious Disease"/>
            <person name="Wu L."/>
            <person name="Ma J."/>
        </authorList>
    </citation>
    <scope>NUCLEOTIDE SEQUENCE [LARGE SCALE GENOMIC DNA]</scope>
    <source>
        <strain evidence="3">JCM 17440</strain>
    </source>
</reference>
<dbReference type="EMBL" id="BAABAS010000004">
    <property type="protein sequence ID" value="GAA4225936.1"/>
    <property type="molecule type" value="Genomic_DNA"/>
</dbReference>
<keyword evidence="3" id="KW-1185">Reference proteome</keyword>
<name>A0ABP8BTW7_9ACTN</name>